<dbReference type="Proteomes" id="UP000295506">
    <property type="component" value="Unassembled WGS sequence"/>
</dbReference>
<evidence type="ECO:0000313" key="3">
    <source>
        <dbReference type="Proteomes" id="UP000055611"/>
    </source>
</evidence>
<name>A0A126QSG7_9BACT</name>
<gene>
    <name evidence="1" type="ORF">AWY79_15455</name>
    <name evidence="2" type="ORF">EDC59_102123</name>
</gene>
<reference evidence="2 4" key="2">
    <citation type="submission" date="2019-03" db="EMBL/GenBank/DDBJ databases">
        <title>Genomic Encyclopedia of Type Strains, Phase IV (KMG-IV): sequencing the most valuable type-strain genomes for metagenomic binning, comparative biology and taxonomic classification.</title>
        <authorList>
            <person name="Goeker M."/>
        </authorList>
    </citation>
    <scope>NUCLEOTIDE SEQUENCE [LARGE SCALE GENOMIC DNA]</scope>
    <source>
        <strain evidence="2 4">DSM 101483</strain>
    </source>
</reference>
<protein>
    <recommendedName>
        <fullName evidence="5">DUF5675 domain-containing protein</fullName>
    </recommendedName>
</protein>
<reference evidence="1 3" key="1">
    <citation type="journal article" date="2016" name="Front. Microbiol.">
        <title>Genome Sequence of the Piezophilic, Mesophilic Sulfate-Reducing Bacterium Desulfovibrio indicus J2T.</title>
        <authorList>
            <person name="Cao J."/>
            <person name="Maignien L."/>
            <person name="Shao Z."/>
            <person name="Alain K."/>
            <person name="Jebbar M."/>
        </authorList>
    </citation>
    <scope>NUCLEOTIDE SEQUENCE [LARGE SCALE GENOMIC DNA]</scope>
    <source>
        <strain evidence="1 3">J2</strain>
    </source>
</reference>
<dbReference type="RefSeq" id="WP_066805922.1">
    <property type="nucleotide sequence ID" value="NZ_CP014206.1"/>
</dbReference>
<evidence type="ECO:0008006" key="5">
    <source>
        <dbReference type="Google" id="ProtNLM"/>
    </source>
</evidence>
<keyword evidence="3" id="KW-1185">Reference proteome</keyword>
<proteinExistence type="predicted"/>
<evidence type="ECO:0000313" key="2">
    <source>
        <dbReference type="EMBL" id="TDT90693.1"/>
    </source>
</evidence>
<evidence type="ECO:0000313" key="4">
    <source>
        <dbReference type="Proteomes" id="UP000295506"/>
    </source>
</evidence>
<dbReference type="OrthoDB" id="5459313at2"/>
<dbReference type="EMBL" id="CP014206">
    <property type="protein sequence ID" value="AMK12395.1"/>
    <property type="molecule type" value="Genomic_DNA"/>
</dbReference>
<dbReference type="AlphaFoldDB" id="A0A126QSG7"/>
<dbReference type="EMBL" id="SOBK01000002">
    <property type="protein sequence ID" value="TDT90693.1"/>
    <property type="molecule type" value="Genomic_DNA"/>
</dbReference>
<sequence>MFRQREWSFTGTSGKQYRFGIHPKSEKLPSAPGVYILAYTHPRGHLAGWQANPLHVGHADDLTLALEDEVPLDHDRTPLWNSTFVLLESAPSARRACVRDLEGAAPALA</sequence>
<accession>A0A126QSG7</accession>
<dbReference type="KEGG" id="dej:AWY79_15455"/>
<organism evidence="2 4">
    <name type="scientific">Pseudodesulfovibrio indicus</name>
    <dbReference type="NCBI Taxonomy" id="1716143"/>
    <lineage>
        <taxon>Bacteria</taxon>
        <taxon>Pseudomonadati</taxon>
        <taxon>Thermodesulfobacteriota</taxon>
        <taxon>Desulfovibrionia</taxon>
        <taxon>Desulfovibrionales</taxon>
        <taxon>Desulfovibrionaceae</taxon>
    </lineage>
</organism>
<dbReference type="Proteomes" id="UP000055611">
    <property type="component" value="Chromosome"/>
</dbReference>
<evidence type="ECO:0000313" key="1">
    <source>
        <dbReference type="EMBL" id="AMK12395.1"/>
    </source>
</evidence>